<dbReference type="Proteomes" id="UP000061432">
    <property type="component" value="Chromosome"/>
</dbReference>
<sequence>MVAYSFTPRFEVPILEGRKTRTIRAIGRRRHARPGEELQLYVGMQTSACRLLARRSCSSVVPVRLVFGTAGLAELFEVDGAPIAPAAMEAFARADGFEDTGDMARFWFATHAKRGTAVVDFAGLMVSWA</sequence>
<gene>
    <name evidence="1" type="ORF">Maq22A_c04900</name>
</gene>
<name>A0A0C6F7S1_9HYPH</name>
<organism evidence="1 2">
    <name type="scientific">Methylobacterium aquaticum</name>
    <dbReference type="NCBI Taxonomy" id="270351"/>
    <lineage>
        <taxon>Bacteria</taxon>
        <taxon>Pseudomonadati</taxon>
        <taxon>Pseudomonadota</taxon>
        <taxon>Alphaproteobacteria</taxon>
        <taxon>Hyphomicrobiales</taxon>
        <taxon>Methylobacteriaceae</taxon>
        <taxon>Methylobacterium</taxon>
    </lineage>
</organism>
<accession>A0A0C6F7S1</accession>
<dbReference type="EMBL" id="AP014704">
    <property type="protein sequence ID" value="BAQ44383.1"/>
    <property type="molecule type" value="Genomic_DNA"/>
</dbReference>
<reference evidence="2" key="2">
    <citation type="submission" date="2015-01" db="EMBL/GenBank/DDBJ databases">
        <title>Complete genome sequence of Methylobacterium aquaticum strain 22A.</title>
        <authorList>
            <person name="Tani A."/>
            <person name="Ogura Y."/>
            <person name="Hayashi T."/>
        </authorList>
    </citation>
    <scope>NUCLEOTIDE SEQUENCE [LARGE SCALE GENOMIC DNA]</scope>
    <source>
        <strain evidence="2">MA-22A</strain>
    </source>
</reference>
<evidence type="ECO:0008006" key="3">
    <source>
        <dbReference type="Google" id="ProtNLM"/>
    </source>
</evidence>
<dbReference type="AlphaFoldDB" id="A0A0C6F7S1"/>
<dbReference type="RefSeq" id="WP_060845907.1">
    <property type="nucleotide sequence ID" value="NZ_AP014704.1"/>
</dbReference>
<proteinExistence type="predicted"/>
<dbReference type="KEGG" id="maqu:Maq22A_c04900"/>
<evidence type="ECO:0000313" key="2">
    <source>
        <dbReference type="Proteomes" id="UP000061432"/>
    </source>
</evidence>
<protein>
    <recommendedName>
        <fullName evidence="3">ASCH domain-containing protein</fullName>
    </recommendedName>
</protein>
<reference evidence="1 2" key="1">
    <citation type="journal article" date="2015" name="Genome Announc.">
        <title>Complete Genome Sequence of Methylobacterium aquaticum Strain 22A, Isolated from Racomitrium japonicum Moss.</title>
        <authorList>
            <person name="Tani A."/>
            <person name="Ogura Y."/>
            <person name="Hayashi T."/>
            <person name="Kimbara K."/>
        </authorList>
    </citation>
    <scope>NUCLEOTIDE SEQUENCE [LARGE SCALE GENOMIC DNA]</scope>
    <source>
        <strain evidence="1 2">MA-22A</strain>
    </source>
</reference>
<dbReference type="PATRIC" id="fig|270351.10.peg.943"/>
<evidence type="ECO:0000313" key="1">
    <source>
        <dbReference type="EMBL" id="BAQ44383.1"/>
    </source>
</evidence>
<dbReference type="OrthoDB" id="200334at2"/>